<sequence>MSLKFNALLSNLKKKGVFSGPPLPDIFTVGTCRIVASLNQIHRDNQCLVVEPKVMEVLVYLASRQGEVCSKQQLMDAIWPAPVSDGAVSRVITLLRKALADSTDSPRYIQTIAKKGYQFIAVVEVSMSEPMHINKFESSTSPAIRHAQKLFIPFVACTLLILLVLVVTHLIPSPPTDQATTFTKPPSFQKVTSESGREYDAQLSADASWLVYRHKNNQEQPYQLYLKQLQTNRTIQLTDNGFDHRSPALSHDKRSIAYFQKGQNQCALRRLTLLPNGEPDTIHTLHLCGALEHYSNVVWSPDDKWLYFTDRANSSVPYQIYRLELATNRLETMTSRENNFYGDNELALSPSGRSLLFFRNKYWGNNQVYVMDLTTNALKKIGELGFLSWKPSWSPDEKSIVFSDNRNGGKLNRLDISTGQITTFYQSPKAIQYPMFSADGKRVVFSEESIVANLWETKLTALHENSVESTVTPKKLALSSSGVERQPAYSPDGRKLAFLSDRNGEMQLWIADDEQLVAAPMLPKGAIIDSFSWSPDNQQLVIATKDKALLRYQLTTQTIDELLHEQSAAFPIYAHDGLKLYFSSDKSGQWEIWSFNLQNGETHQVTTSGGYQVKLAADDTTMYITKYDQTGIWQYDLKTGVENEIIADLARTTQYTLCDNTLYYEKQVMTGDVWQYSVIDSDTQLAFTLPRKTQISFDVTPNCQKMAFAYQEDLQADIVELSWNE</sequence>
<dbReference type="SMART" id="SM00862">
    <property type="entry name" value="Trans_reg_C"/>
    <property type="match status" value="1"/>
</dbReference>
<name>A0A975DID9_9GAMM</name>
<dbReference type="InterPro" id="IPR011042">
    <property type="entry name" value="6-blade_b-propeller_TolB-like"/>
</dbReference>
<keyword evidence="7" id="KW-1185">Reference proteome</keyword>
<comment type="similarity">
    <text evidence="1">Belongs to the TolB family.</text>
</comment>
<accession>A0A975DID9</accession>
<dbReference type="GO" id="GO:0006355">
    <property type="term" value="P:regulation of DNA-templated transcription"/>
    <property type="evidence" value="ECO:0007669"/>
    <property type="project" value="InterPro"/>
</dbReference>
<evidence type="ECO:0000256" key="3">
    <source>
        <dbReference type="PROSITE-ProRule" id="PRU01091"/>
    </source>
</evidence>
<dbReference type="PANTHER" id="PTHR36842:SF1">
    <property type="entry name" value="PROTEIN TOLB"/>
    <property type="match status" value="1"/>
</dbReference>
<gene>
    <name evidence="6" type="ORF">J5O05_05275</name>
</gene>
<feature type="DNA-binding region" description="OmpR/PhoB-type" evidence="3">
    <location>
        <begin position="24"/>
        <end position="121"/>
    </location>
</feature>
<proteinExistence type="inferred from homology"/>
<dbReference type="GO" id="GO:0003677">
    <property type="term" value="F:DNA binding"/>
    <property type="evidence" value="ECO:0007669"/>
    <property type="project" value="UniProtKB-UniRule"/>
</dbReference>
<dbReference type="GO" id="GO:0000160">
    <property type="term" value="P:phosphorelay signal transduction system"/>
    <property type="evidence" value="ECO:0007669"/>
    <property type="project" value="InterPro"/>
</dbReference>
<organism evidence="6 7">
    <name type="scientific">Pseudoalteromonas xiamenensis</name>
    <dbReference type="NCBI Taxonomy" id="882626"/>
    <lineage>
        <taxon>Bacteria</taxon>
        <taxon>Pseudomonadati</taxon>
        <taxon>Pseudomonadota</taxon>
        <taxon>Gammaproteobacteria</taxon>
        <taxon>Alteromonadales</taxon>
        <taxon>Pseudoalteromonadaceae</taxon>
        <taxon>Pseudoalteromonas</taxon>
    </lineage>
</organism>
<dbReference type="SUPFAM" id="SSF46894">
    <property type="entry name" value="C-terminal effector domain of the bipartite response regulators"/>
    <property type="match status" value="1"/>
</dbReference>
<feature type="transmembrane region" description="Helical" evidence="4">
    <location>
        <begin position="150"/>
        <end position="171"/>
    </location>
</feature>
<dbReference type="InterPro" id="IPR036388">
    <property type="entry name" value="WH-like_DNA-bd_sf"/>
</dbReference>
<evidence type="ECO:0000259" key="5">
    <source>
        <dbReference type="PROSITE" id="PS51755"/>
    </source>
</evidence>
<keyword evidence="4" id="KW-0472">Membrane</keyword>
<reference evidence="6" key="1">
    <citation type="submission" date="2021-03" db="EMBL/GenBank/DDBJ databases">
        <title>Complete Genome of Pseudoalteromonas xiamenensis STKMTI.2, a new potential marine bacterium producing anti-Vibrio compounds.</title>
        <authorList>
            <person name="Handayani D.P."/>
            <person name="Isnansetyo A."/>
            <person name="Istiqomah I."/>
            <person name="Jumina J."/>
        </authorList>
    </citation>
    <scope>NUCLEOTIDE SEQUENCE</scope>
    <source>
        <strain evidence="6">STKMTI.2</strain>
    </source>
</reference>
<dbReference type="InterPro" id="IPR011044">
    <property type="entry name" value="Quino_amine_DH_bsu"/>
</dbReference>
<dbReference type="InterPro" id="IPR001867">
    <property type="entry name" value="OmpR/PhoB-type_DNA-bd"/>
</dbReference>
<evidence type="ECO:0000313" key="7">
    <source>
        <dbReference type="Proteomes" id="UP000664904"/>
    </source>
</evidence>
<dbReference type="Gene3D" id="1.10.10.10">
    <property type="entry name" value="Winged helix-like DNA-binding domain superfamily/Winged helix DNA-binding domain"/>
    <property type="match status" value="1"/>
</dbReference>
<dbReference type="AlphaFoldDB" id="A0A975DID9"/>
<dbReference type="SUPFAM" id="SSF82171">
    <property type="entry name" value="DPP6 N-terminal domain-like"/>
    <property type="match status" value="1"/>
</dbReference>
<evidence type="ECO:0000256" key="1">
    <source>
        <dbReference type="ARBA" id="ARBA00009820"/>
    </source>
</evidence>
<dbReference type="SUPFAM" id="SSF50969">
    <property type="entry name" value="YVTN repeat-like/Quinoprotein amine dehydrogenase"/>
    <property type="match status" value="1"/>
</dbReference>
<keyword evidence="2 3" id="KW-0238">DNA-binding</keyword>
<dbReference type="Gene3D" id="2.120.10.30">
    <property type="entry name" value="TolB, C-terminal domain"/>
    <property type="match status" value="3"/>
</dbReference>
<dbReference type="EMBL" id="CP072133">
    <property type="protein sequence ID" value="QTH72287.1"/>
    <property type="molecule type" value="Genomic_DNA"/>
</dbReference>
<dbReference type="Pfam" id="PF00486">
    <property type="entry name" value="Trans_reg_C"/>
    <property type="match status" value="1"/>
</dbReference>
<evidence type="ECO:0000313" key="6">
    <source>
        <dbReference type="EMBL" id="QTH72287.1"/>
    </source>
</evidence>
<dbReference type="PROSITE" id="PS51755">
    <property type="entry name" value="OMPR_PHOB"/>
    <property type="match status" value="1"/>
</dbReference>
<keyword evidence="4" id="KW-0812">Transmembrane</keyword>
<evidence type="ECO:0000256" key="4">
    <source>
        <dbReference type="SAM" id="Phobius"/>
    </source>
</evidence>
<protein>
    <submittedName>
        <fullName evidence="6">PD40 domain-containing protein</fullName>
    </submittedName>
</protein>
<dbReference type="RefSeq" id="WP_208843913.1">
    <property type="nucleotide sequence ID" value="NZ_CP072133.1"/>
</dbReference>
<feature type="domain" description="OmpR/PhoB-type" evidence="5">
    <location>
        <begin position="24"/>
        <end position="121"/>
    </location>
</feature>
<dbReference type="InterPro" id="IPR016032">
    <property type="entry name" value="Sig_transdc_resp-reg_C-effctor"/>
</dbReference>
<keyword evidence="4" id="KW-1133">Transmembrane helix</keyword>
<dbReference type="Proteomes" id="UP000664904">
    <property type="component" value="Chromosome"/>
</dbReference>
<dbReference type="KEGG" id="pxi:J5O05_05275"/>
<dbReference type="CDD" id="cd00383">
    <property type="entry name" value="trans_reg_C"/>
    <property type="match status" value="1"/>
</dbReference>
<dbReference type="InterPro" id="IPR011659">
    <property type="entry name" value="WD40"/>
</dbReference>
<evidence type="ECO:0000256" key="2">
    <source>
        <dbReference type="ARBA" id="ARBA00023125"/>
    </source>
</evidence>
<dbReference type="Pfam" id="PF07676">
    <property type="entry name" value="PD40"/>
    <property type="match status" value="4"/>
</dbReference>
<dbReference type="PANTHER" id="PTHR36842">
    <property type="entry name" value="PROTEIN TOLB HOMOLOG"/>
    <property type="match status" value="1"/>
</dbReference>